<evidence type="ECO:0000256" key="1">
    <source>
        <dbReference type="SAM" id="MobiDB-lite"/>
    </source>
</evidence>
<proteinExistence type="predicted"/>
<accession>A0A0M3JSW4</accession>
<evidence type="ECO:0000313" key="2">
    <source>
        <dbReference type="EMBL" id="VDK43392.1"/>
    </source>
</evidence>
<dbReference type="AlphaFoldDB" id="A0A0M3JSW4"/>
<name>A0A0M3JSW4_ANISI</name>
<gene>
    <name evidence="2" type="ORF">ASIM_LOCUS10649</name>
</gene>
<reference evidence="4" key="1">
    <citation type="submission" date="2017-02" db="UniProtKB">
        <authorList>
            <consortium name="WormBaseParasite"/>
        </authorList>
    </citation>
    <scope>IDENTIFICATION</scope>
</reference>
<dbReference type="EMBL" id="UYRR01031010">
    <property type="protein sequence ID" value="VDK43392.1"/>
    <property type="molecule type" value="Genomic_DNA"/>
</dbReference>
<reference evidence="2 3" key="2">
    <citation type="submission" date="2018-11" db="EMBL/GenBank/DDBJ databases">
        <authorList>
            <consortium name="Pathogen Informatics"/>
        </authorList>
    </citation>
    <scope>NUCLEOTIDE SEQUENCE [LARGE SCALE GENOMIC DNA]</scope>
</reference>
<keyword evidence="3" id="KW-1185">Reference proteome</keyword>
<feature type="compositionally biased region" description="Polar residues" evidence="1">
    <location>
        <begin position="20"/>
        <end position="45"/>
    </location>
</feature>
<sequence length="129" mass="14521">YHFENERKAICDYENDKASKQSPISDTPQSPCSSSASTTQPQPHSTALRKARSAGILEPSRAPFHNSLQKANSIKPCVMDYFEEFETKPNLFDLVEMHTIDDKAALEEVLLANTPFGNNAFYLMFSLFN</sequence>
<evidence type="ECO:0000313" key="4">
    <source>
        <dbReference type="WBParaSite" id="ASIM_0001109101-mRNA-1"/>
    </source>
</evidence>
<organism evidence="4">
    <name type="scientific">Anisakis simplex</name>
    <name type="common">Herring worm</name>
    <dbReference type="NCBI Taxonomy" id="6269"/>
    <lineage>
        <taxon>Eukaryota</taxon>
        <taxon>Metazoa</taxon>
        <taxon>Ecdysozoa</taxon>
        <taxon>Nematoda</taxon>
        <taxon>Chromadorea</taxon>
        <taxon>Rhabditida</taxon>
        <taxon>Spirurina</taxon>
        <taxon>Ascaridomorpha</taxon>
        <taxon>Ascaridoidea</taxon>
        <taxon>Anisakidae</taxon>
        <taxon>Anisakis</taxon>
        <taxon>Anisakis simplex complex</taxon>
    </lineage>
</organism>
<protein>
    <submittedName>
        <fullName evidence="4">CUE domain-containing protein</fullName>
    </submittedName>
</protein>
<dbReference type="Proteomes" id="UP000267096">
    <property type="component" value="Unassembled WGS sequence"/>
</dbReference>
<dbReference type="WBParaSite" id="ASIM_0001109101-mRNA-1">
    <property type="protein sequence ID" value="ASIM_0001109101-mRNA-1"/>
    <property type="gene ID" value="ASIM_0001109101"/>
</dbReference>
<feature type="region of interest" description="Disordered" evidence="1">
    <location>
        <begin position="12"/>
        <end position="52"/>
    </location>
</feature>
<dbReference type="OrthoDB" id="5842433at2759"/>
<evidence type="ECO:0000313" key="3">
    <source>
        <dbReference type="Proteomes" id="UP000267096"/>
    </source>
</evidence>